<evidence type="ECO:0000313" key="5">
    <source>
        <dbReference type="EMBL" id="HBH1543319.1"/>
    </source>
</evidence>
<dbReference type="PATRIC" id="fig|1496.1373.peg.2114"/>
<feature type="transmembrane region" description="Helical" evidence="1">
    <location>
        <begin position="363"/>
        <end position="383"/>
    </location>
</feature>
<dbReference type="Proteomes" id="UP000878956">
    <property type="component" value="Unassembled WGS sequence"/>
</dbReference>
<gene>
    <name evidence="4" type="ORF">BN1095_1220002</name>
    <name evidence="3" type="ORF">BN1096_620169</name>
    <name evidence="2" type="ORF">BN1097_250170</name>
    <name evidence="5" type="ORF">KRM00_002845</name>
    <name evidence="7" type="ORF">SAMEA1402399_01268</name>
    <name evidence="6" type="ORF">SAMEA3375112_03840</name>
</gene>
<reference evidence="5" key="4">
    <citation type="submission" date="2021-06" db="EMBL/GenBank/DDBJ databases">
        <authorList>
            <consortium name="NCBI Pathogen Detection Project"/>
        </authorList>
    </citation>
    <scope>NUCLEOTIDE SEQUENCE</scope>
    <source>
        <strain evidence="5">HN1000</strain>
    </source>
</reference>
<feature type="transmembrane region" description="Helical" evidence="1">
    <location>
        <begin position="103"/>
        <end position="127"/>
    </location>
</feature>
<keyword evidence="1" id="KW-0812">Transmembrane</keyword>
<proteinExistence type="predicted"/>
<keyword evidence="1" id="KW-1133">Transmembrane helix</keyword>
<dbReference type="EMBL" id="FUPS01000017">
    <property type="protein sequence ID" value="SJT15081.1"/>
    <property type="molecule type" value="Genomic_DNA"/>
</dbReference>
<feature type="transmembrane region" description="Helical" evidence="1">
    <location>
        <begin position="259"/>
        <end position="281"/>
    </location>
</feature>
<name>A0A031WG25_CLODI</name>
<evidence type="ECO:0000313" key="8">
    <source>
        <dbReference type="Proteomes" id="UP000189137"/>
    </source>
</evidence>
<evidence type="ECO:0000256" key="1">
    <source>
        <dbReference type="SAM" id="Phobius"/>
    </source>
</evidence>
<dbReference type="EMBL" id="LK932516">
    <property type="protein sequence ID" value="CDS87693.1"/>
    <property type="molecule type" value="Genomic_DNA"/>
</dbReference>
<reference evidence="5" key="2">
    <citation type="journal article" date="2018" name="Genome Biol.">
        <title>SKESA: strategic k-mer extension for scrupulous assemblies.</title>
        <authorList>
            <person name="Souvorov A."/>
            <person name="Agarwala R."/>
            <person name="Lipman D.J."/>
        </authorList>
    </citation>
    <scope>NUCLEOTIDE SEQUENCE</scope>
    <source>
        <strain evidence="5">HN1000</strain>
    </source>
</reference>
<accession>A0A031WG25</accession>
<feature type="transmembrane region" description="Helical" evidence="1">
    <location>
        <begin position="221"/>
        <end position="238"/>
    </location>
</feature>
<feature type="transmembrane region" description="Helical" evidence="1">
    <location>
        <begin position="51"/>
        <end position="71"/>
    </location>
</feature>
<dbReference type="AlphaFoldDB" id="A0A031WG25"/>
<feature type="transmembrane region" description="Helical" evidence="1">
    <location>
        <begin position="78"/>
        <end position="97"/>
    </location>
</feature>
<dbReference type="NCBIfam" id="NF037962">
    <property type="entry name" value="arsenic_eff"/>
    <property type="match status" value="1"/>
</dbReference>
<dbReference type="KEGG" id="pdf:CD630DERM_18190"/>
<feature type="transmembrane region" description="Helical" evidence="1">
    <location>
        <begin position="293"/>
        <end position="315"/>
    </location>
</feature>
<protein>
    <submittedName>
        <fullName evidence="5">Arsenic efflux protein</fullName>
    </submittedName>
    <submittedName>
        <fullName evidence="3 7">Membrane protein</fullName>
    </submittedName>
    <submittedName>
        <fullName evidence="6">Protein of uncharacterized function (DUF2899)</fullName>
    </submittedName>
</protein>
<dbReference type="RefSeq" id="WP_003439447.1">
    <property type="nucleotide sequence ID" value="NZ_AP031492.1"/>
</dbReference>
<organism evidence="3">
    <name type="scientific">Clostridioides difficile</name>
    <name type="common">Peptoclostridium difficile</name>
    <dbReference type="NCBI Taxonomy" id="1496"/>
    <lineage>
        <taxon>Bacteria</taxon>
        <taxon>Bacillati</taxon>
        <taxon>Bacillota</taxon>
        <taxon>Clostridia</taxon>
        <taxon>Peptostreptococcales</taxon>
        <taxon>Peptostreptococcaceae</taxon>
        <taxon>Clostridioides</taxon>
    </lineage>
</organism>
<evidence type="ECO:0000313" key="6">
    <source>
        <dbReference type="EMBL" id="SJT15081.1"/>
    </source>
</evidence>
<dbReference type="Pfam" id="PF11449">
    <property type="entry name" value="ArsP_2"/>
    <property type="match status" value="1"/>
</dbReference>
<evidence type="ECO:0000313" key="7">
    <source>
        <dbReference type="EMBL" id="VFD30827.1"/>
    </source>
</evidence>
<dbReference type="Proteomes" id="UP000189137">
    <property type="component" value="Unassembled WGS sequence"/>
</dbReference>
<evidence type="ECO:0000313" key="4">
    <source>
        <dbReference type="EMBL" id="CDS92883.1"/>
    </source>
</evidence>
<dbReference type="EMBL" id="CAADAN010000003">
    <property type="protein sequence ID" value="VFD30827.1"/>
    <property type="molecule type" value="Genomic_DNA"/>
</dbReference>
<reference evidence="3" key="1">
    <citation type="submission" date="2014-07" db="EMBL/GenBank/DDBJ databases">
        <authorList>
            <person name="Monot Marc"/>
        </authorList>
    </citation>
    <scope>NUCLEOTIDE SEQUENCE</scope>
    <source>
        <strain evidence="4">7032989</strain>
        <strain evidence="2">7032994</strain>
    </source>
</reference>
<reference evidence="7 9" key="3">
    <citation type="submission" date="2019-02" db="EMBL/GenBank/DDBJ databases">
        <authorList>
            <consortium name="Pathogen Informatics"/>
        </authorList>
    </citation>
    <scope>NUCLEOTIDE SEQUENCE [LARGE SCALE GENOMIC DNA]</scope>
    <source>
        <strain evidence="7">Clo34</strain>
        <strain evidence="9">clo34</strain>
        <strain evidence="6 8">VRECD0157</strain>
    </source>
</reference>
<dbReference type="EMBL" id="DAEPXK010000034">
    <property type="protein sequence ID" value="HBH1543319.1"/>
    <property type="molecule type" value="Genomic_DNA"/>
</dbReference>
<evidence type="ECO:0000313" key="9">
    <source>
        <dbReference type="Proteomes" id="UP000411588"/>
    </source>
</evidence>
<feature type="transmembrane region" description="Helical" evidence="1">
    <location>
        <begin position="12"/>
        <end position="31"/>
    </location>
</feature>
<sequence length="384" mass="42239">MEMLISASEEAFLHVGSMIGFFILLFGYINYKTSGNFTNIISKNRKFQPLIGALIGAIPGCGGSLAIMPLYINGKLSFGAIIASLIASMGDAAFVLISSNIKMYFFVTIVSTITGIITGQLVDYFKLEEKLGLKNRRKSDKYDISKNNPKENKEQHNHDEIILDTLAKSHGNTNRLAFIITHGKGYKIYIGIIVIGFIFMSLAHSGLNLPIIEKLHSLEEVIAVIGILFSIIYMWCFKKVFKNSNQKEEENKKISLREMLIHSVGEISFVITWIFIAYLIYDLIILILGGDEYLVKLVLSTGVISVFIGAGLGLIPGCGIQIVLMSFYLKGTIPLGAVIANSISQDGDALFPLLAMDKKSSLWAMIITTIPAILVGMIVYAFLG</sequence>
<feature type="transmembrane region" description="Helical" evidence="1">
    <location>
        <begin position="188"/>
        <end position="209"/>
    </location>
</feature>
<evidence type="ECO:0000313" key="2">
    <source>
        <dbReference type="EMBL" id="CDS84345.1"/>
    </source>
</evidence>
<dbReference type="InterPro" id="IPR021552">
    <property type="entry name" value="ArsP_2"/>
</dbReference>
<dbReference type="EMBL" id="LK932764">
    <property type="protein sequence ID" value="CDS92883.1"/>
    <property type="molecule type" value="Genomic_DNA"/>
</dbReference>
<keyword evidence="1" id="KW-0472">Membrane</keyword>
<dbReference type="GeneID" id="66354237"/>
<evidence type="ECO:0000313" key="3">
    <source>
        <dbReference type="EMBL" id="CDS87693.1"/>
    </source>
</evidence>
<dbReference type="Proteomes" id="UP000411588">
    <property type="component" value="Unassembled WGS sequence"/>
</dbReference>
<dbReference type="EMBL" id="LK932360">
    <property type="protein sequence ID" value="CDS84345.1"/>
    <property type="molecule type" value="Genomic_DNA"/>
</dbReference>